<feature type="region of interest" description="Disordered" evidence="1">
    <location>
        <begin position="1"/>
        <end position="22"/>
    </location>
</feature>
<name>A0A4S4LXU3_9AGAM</name>
<comment type="caution">
    <text evidence="2">The sequence shown here is derived from an EMBL/GenBank/DDBJ whole genome shotgun (WGS) entry which is preliminary data.</text>
</comment>
<sequence length="195" mass="21928">MQLLPFASSRLRSAQRPDRSQSPGCLSLLFLHPSGPRHFAVRTSCIDLCLSLALLYLTHRFLSASFSISLSSPVETFLLRFALSISRLPVVRTSCEGWSADSERADASAGRLRMLRYSIVPSPLRRTGSRFIKRASLCVVCEYRLTCGPGTPGHLAEVLFIRLPMALGAGFKLKDKEKEKERDREKEKEKEKDRD</sequence>
<accession>A0A4S4LXU3</accession>
<evidence type="ECO:0000313" key="3">
    <source>
        <dbReference type="Proteomes" id="UP000310158"/>
    </source>
</evidence>
<dbReference type="Proteomes" id="UP000310158">
    <property type="component" value="Unassembled WGS sequence"/>
</dbReference>
<organism evidence="2 3">
    <name type="scientific">Bondarzewia mesenterica</name>
    <dbReference type="NCBI Taxonomy" id="1095465"/>
    <lineage>
        <taxon>Eukaryota</taxon>
        <taxon>Fungi</taxon>
        <taxon>Dikarya</taxon>
        <taxon>Basidiomycota</taxon>
        <taxon>Agaricomycotina</taxon>
        <taxon>Agaricomycetes</taxon>
        <taxon>Russulales</taxon>
        <taxon>Bondarzewiaceae</taxon>
        <taxon>Bondarzewia</taxon>
    </lineage>
</organism>
<dbReference type="EMBL" id="SGPL01000224">
    <property type="protein sequence ID" value="THH15170.1"/>
    <property type="molecule type" value="Genomic_DNA"/>
</dbReference>
<gene>
    <name evidence="2" type="ORF">EW146_g5263</name>
</gene>
<reference evidence="2 3" key="1">
    <citation type="submission" date="2019-02" db="EMBL/GenBank/DDBJ databases">
        <title>Genome sequencing of the rare red list fungi Bondarzewia mesenterica.</title>
        <authorList>
            <person name="Buettner E."/>
            <person name="Kellner H."/>
        </authorList>
    </citation>
    <scope>NUCLEOTIDE SEQUENCE [LARGE SCALE GENOMIC DNA]</scope>
    <source>
        <strain evidence="2 3">DSM 108281</strain>
    </source>
</reference>
<protein>
    <submittedName>
        <fullName evidence="2">Uncharacterized protein</fullName>
    </submittedName>
</protein>
<evidence type="ECO:0000256" key="1">
    <source>
        <dbReference type="SAM" id="MobiDB-lite"/>
    </source>
</evidence>
<feature type="region of interest" description="Disordered" evidence="1">
    <location>
        <begin position="174"/>
        <end position="195"/>
    </location>
</feature>
<proteinExistence type="predicted"/>
<evidence type="ECO:0000313" key="2">
    <source>
        <dbReference type="EMBL" id="THH15170.1"/>
    </source>
</evidence>
<dbReference type="AlphaFoldDB" id="A0A4S4LXU3"/>
<keyword evidence="3" id="KW-1185">Reference proteome</keyword>